<dbReference type="OrthoDB" id="5795793at2759"/>
<keyword evidence="3" id="KW-0812">Transmembrane</keyword>
<organism evidence="5 6">
    <name type="scientific">Cercopithifilaria johnstoni</name>
    <dbReference type="NCBI Taxonomy" id="2874296"/>
    <lineage>
        <taxon>Eukaryota</taxon>
        <taxon>Metazoa</taxon>
        <taxon>Ecdysozoa</taxon>
        <taxon>Nematoda</taxon>
        <taxon>Chromadorea</taxon>
        <taxon>Rhabditida</taxon>
        <taxon>Spirurina</taxon>
        <taxon>Spiruromorpha</taxon>
        <taxon>Filarioidea</taxon>
        <taxon>Onchocercidae</taxon>
        <taxon>Cercopithifilaria</taxon>
    </lineage>
</organism>
<protein>
    <recommendedName>
        <fullName evidence="4">CUB domain-containing protein</fullName>
    </recommendedName>
</protein>
<name>A0A8J2MER9_9BILA</name>
<evidence type="ECO:0000256" key="1">
    <source>
        <dbReference type="ARBA" id="ARBA00023157"/>
    </source>
</evidence>
<keyword evidence="6" id="KW-1185">Reference proteome</keyword>
<feature type="domain" description="CUB" evidence="4">
    <location>
        <begin position="51"/>
        <end position="164"/>
    </location>
</feature>
<dbReference type="CDD" id="cd00041">
    <property type="entry name" value="CUB"/>
    <property type="match status" value="1"/>
</dbReference>
<dbReference type="PANTHER" id="PTHR39385:SF2">
    <property type="entry name" value="SLIT-LIKE 3 PROTEIN"/>
    <property type="match status" value="1"/>
</dbReference>
<dbReference type="PANTHER" id="PTHR39385">
    <property type="entry name" value="PROTEIN CBG20422"/>
    <property type="match status" value="1"/>
</dbReference>
<keyword evidence="3" id="KW-0472">Membrane</keyword>
<feature type="transmembrane region" description="Helical" evidence="3">
    <location>
        <begin position="184"/>
        <end position="205"/>
    </location>
</feature>
<reference evidence="5" key="1">
    <citation type="submission" date="2021-09" db="EMBL/GenBank/DDBJ databases">
        <authorList>
            <consortium name="Pathogen Informatics"/>
        </authorList>
    </citation>
    <scope>NUCLEOTIDE SEQUENCE</scope>
</reference>
<dbReference type="Proteomes" id="UP000746747">
    <property type="component" value="Unassembled WGS sequence"/>
</dbReference>
<keyword evidence="3" id="KW-1133">Transmembrane helix</keyword>
<accession>A0A8J2MER9</accession>
<dbReference type="InterPro" id="IPR035914">
    <property type="entry name" value="Sperma_CUB_dom_sf"/>
</dbReference>
<dbReference type="EMBL" id="CAKAEH010001892">
    <property type="protein sequence ID" value="CAG9540092.1"/>
    <property type="molecule type" value="Genomic_DNA"/>
</dbReference>
<sequence length="235" mass="26555">MRSFEPTLAQSGTEEITNDTPIMIWYHLASDVNRYAAQFDFDYKWKSICECGRLELEVEKDLWKQLTSPDYPNHYCNSMKCQYLLSAPQGCIVVANITELALEPNEDVLAIFDGANVTDQRIRTISGFEISTVSLRSTSETMTVYFETDISITNKGFVLYYTAEDAPVDDKSNVADKLGSSKHLGIIFCILLSLITGTVFGLIYYKRLFCFAKQRGRWHGTSVVGFTNLSHENSS</sequence>
<gene>
    <name evidence="5" type="ORF">CJOHNSTONI_LOCUS9637</name>
</gene>
<evidence type="ECO:0000313" key="6">
    <source>
        <dbReference type="Proteomes" id="UP000746747"/>
    </source>
</evidence>
<dbReference type="Gene3D" id="2.60.120.290">
    <property type="entry name" value="Spermadhesin, CUB domain"/>
    <property type="match status" value="1"/>
</dbReference>
<evidence type="ECO:0000256" key="2">
    <source>
        <dbReference type="PROSITE-ProRule" id="PRU00059"/>
    </source>
</evidence>
<dbReference type="PROSITE" id="PS01180">
    <property type="entry name" value="CUB"/>
    <property type="match status" value="1"/>
</dbReference>
<evidence type="ECO:0000259" key="4">
    <source>
        <dbReference type="PROSITE" id="PS01180"/>
    </source>
</evidence>
<keyword evidence="1" id="KW-1015">Disulfide bond</keyword>
<proteinExistence type="predicted"/>
<dbReference type="SUPFAM" id="SSF49854">
    <property type="entry name" value="Spermadhesin, CUB domain"/>
    <property type="match status" value="1"/>
</dbReference>
<evidence type="ECO:0000313" key="5">
    <source>
        <dbReference type="EMBL" id="CAG9540092.1"/>
    </source>
</evidence>
<dbReference type="InterPro" id="IPR000859">
    <property type="entry name" value="CUB_dom"/>
</dbReference>
<evidence type="ECO:0000256" key="3">
    <source>
        <dbReference type="SAM" id="Phobius"/>
    </source>
</evidence>
<comment type="caution">
    <text evidence="2">Lacks conserved residue(s) required for the propagation of feature annotation.</text>
</comment>
<comment type="caution">
    <text evidence="5">The sequence shown here is derived from an EMBL/GenBank/DDBJ whole genome shotgun (WGS) entry which is preliminary data.</text>
</comment>
<dbReference type="AlphaFoldDB" id="A0A8J2MER9"/>
<dbReference type="Pfam" id="PF00431">
    <property type="entry name" value="CUB"/>
    <property type="match status" value="1"/>
</dbReference>
<dbReference type="SMART" id="SM00042">
    <property type="entry name" value="CUB"/>
    <property type="match status" value="1"/>
</dbReference>